<evidence type="ECO:0000313" key="2">
    <source>
        <dbReference type="Proteomes" id="UP000660380"/>
    </source>
</evidence>
<evidence type="ECO:0000313" key="1">
    <source>
        <dbReference type="EMBL" id="MBD2605283.1"/>
    </source>
</evidence>
<sequence>MLNVNLDDEAEKYLVEIMAQEKITSNELIKRLLHEHWQSLQPRKTVLERLEEVGSLPGTLPNSPGNLSDRDVRRKYIAEHLQQRHQRSQKQEV</sequence>
<proteinExistence type="predicted"/>
<comment type="caution">
    <text evidence="1">The sequence shown here is derived from an EMBL/GenBank/DDBJ whole genome shotgun (WGS) entry which is preliminary data.</text>
</comment>
<name>A0ABR8GPL8_9CYAN</name>
<reference evidence="1 2" key="1">
    <citation type="journal article" date="2020" name="ISME J.">
        <title>Comparative genomics reveals insights into cyanobacterial evolution and habitat adaptation.</title>
        <authorList>
            <person name="Chen M.Y."/>
            <person name="Teng W.K."/>
            <person name="Zhao L."/>
            <person name="Hu C.X."/>
            <person name="Zhou Y.K."/>
            <person name="Han B.P."/>
            <person name="Song L.R."/>
            <person name="Shu W.S."/>
        </authorList>
    </citation>
    <scope>NUCLEOTIDE SEQUENCE [LARGE SCALE GENOMIC DNA]</scope>
    <source>
        <strain evidence="1 2">FACHB-248</strain>
    </source>
</reference>
<accession>A0ABR8GPL8</accession>
<keyword evidence="2" id="KW-1185">Reference proteome</keyword>
<protein>
    <submittedName>
        <fullName evidence="1">Uncharacterized protein</fullName>
    </submittedName>
</protein>
<dbReference type="EMBL" id="JACJTA010000021">
    <property type="protein sequence ID" value="MBD2605283.1"/>
    <property type="molecule type" value="Genomic_DNA"/>
</dbReference>
<gene>
    <name evidence="1" type="ORF">H6G81_12235</name>
</gene>
<dbReference type="RefSeq" id="WP_029636970.1">
    <property type="nucleotide sequence ID" value="NZ_JACJTA010000021.1"/>
</dbReference>
<organism evidence="1 2">
    <name type="scientific">Scytonema hofmannii FACHB-248</name>
    <dbReference type="NCBI Taxonomy" id="1842502"/>
    <lineage>
        <taxon>Bacteria</taxon>
        <taxon>Bacillati</taxon>
        <taxon>Cyanobacteriota</taxon>
        <taxon>Cyanophyceae</taxon>
        <taxon>Nostocales</taxon>
        <taxon>Scytonemataceae</taxon>
        <taxon>Scytonema</taxon>
    </lineage>
</organism>
<dbReference type="Proteomes" id="UP000660380">
    <property type="component" value="Unassembled WGS sequence"/>
</dbReference>